<evidence type="ECO:0000256" key="1">
    <source>
        <dbReference type="SAM" id="MobiDB-lite"/>
    </source>
</evidence>
<dbReference type="Proteomes" id="UP000662572">
    <property type="component" value="Unassembled WGS sequence"/>
</dbReference>
<accession>A0A918Q277</accession>
<dbReference type="AlphaFoldDB" id="A0A918Q277"/>
<keyword evidence="3" id="KW-1185">Reference proteome</keyword>
<sequence>MLCVSQKSRAPALKNPNSSPNLPVTRPKTPSKSGRTVSEFNINAPKCTLWGVNFCLNRTSD</sequence>
<name>A0A918Q277_9CAUL</name>
<organism evidence="2 3">
    <name type="scientific">Asticcacaulis endophyticus</name>
    <dbReference type="NCBI Taxonomy" id="1395890"/>
    <lineage>
        <taxon>Bacteria</taxon>
        <taxon>Pseudomonadati</taxon>
        <taxon>Pseudomonadota</taxon>
        <taxon>Alphaproteobacteria</taxon>
        <taxon>Caulobacterales</taxon>
        <taxon>Caulobacteraceae</taxon>
        <taxon>Asticcacaulis</taxon>
    </lineage>
</organism>
<reference evidence="2" key="1">
    <citation type="journal article" date="2014" name="Int. J. Syst. Evol. Microbiol.">
        <title>Complete genome sequence of Corynebacterium casei LMG S-19264T (=DSM 44701T), isolated from a smear-ripened cheese.</title>
        <authorList>
            <consortium name="US DOE Joint Genome Institute (JGI-PGF)"/>
            <person name="Walter F."/>
            <person name="Albersmeier A."/>
            <person name="Kalinowski J."/>
            <person name="Ruckert C."/>
        </authorList>
    </citation>
    <scope>NUCLEOTIDE SEQUENCE</scope>
    <source>
        <strain evidence="2">KCTC 32296</strain>
    </source>
</reference>
<evidence type="ECO:0000313" key="3">
    <source>
        <dbReference type="Proteomes" id="UP000662572"/>
    </source>
</evidence>
<proteinExistence type="predicted"/>
<reference evidence="2" key="2">
    <citation type="submission" date="2020-09" db="EMBL/GenBank/DDBJ databases">
        <authorList>
            <person name="Sun Q."/>
            <person name="Kim S."/>
        </authorList>
    </citation>
    <scope>NUCLEOTIDE SEQUENCE</scope>
    <source>
        <strain evidence="2">KCTC 32296</strain>
    </source>
</reference>
<comment type="caution">
    <text evidence="2">The sequence shown here is derived from an EMBL/GenBank/DDBJ whole genome shotgun (WGS) entry which is preliminary data.</text>
</comment>
<feature type="compositionally biased region" description="Polar residues" evidence="1">
    <location>
        <begin position="15"/>
        <end position="37"/>
    </location>
</feature>
<feature type="region of interest" description="Disordered" evidence="1">
    <location>
        <begin position="1"/>
        <end position="37"/>
    </location>
</feature>
<evidence type="ECO:0000313" key="2">
    <source>
        <dbReference type="EMBL" id="GGZ28211.1"/>
    </source>
</evidence>
<dbReference type="EMBL" id="BMZB01000001">
    <property type="protein sequence ID" value="GGZ28211.1"/>
    <property type="molecule type" value="Genomic_DNA"/>
</dbReference>
<protein>
    <submittedName>
        <fullName evidence="2">Uncharacterized protein</fullName>
    </submittedName>
</protein>
<gene>
    <name evidence="2" type="ORF">GCM10011273_12490</name>
</gene>